<dbReference type="OrthoDB" id="444631at2759"/>
<keyword evidence="3" id="KW-1185">Reference proteome</keyword>
<organism evidence="2 3">
    <name type="scientific">Didymella pomorum</name>
    <dbReference type="NCBI Taxonomy" id="749634"/>
    <lineage>
        <taxon>Eukaryota</taxon>
        <taxon>Fungi</taxon>
        <taxon>Dikarya</taxon>
        <taxon>Ascomycota</taxon>
        <taxon>Pezizomycotina</taxon>
        <taxon>Dothideomycetes</taxon>
        <taxon>Pleosporomycetidae</taxon>
        <taxon>Pleosporales</taxon>
        <taxon>Pleosporineae</taxon>
        <taxon>Didymellaceae</taxon>
        <taxon>Didymella</taxon>
    </lineage>
</organism>
<feature type="transmembrane region" description="Helical" evidence="1">
    <location>
        <begin position="17"/>
        <end position="37"/>
    </location>
</feature>
<sequence>MAATFDELVSERRFYEVTYSLVVLASLFTVARAAIQIWKKKAIQAQDYLLYSAYACFLAMSICYLVIIPTIYKIGRVTNGLMAPWNTMAEDVVVYIRIMFFTTVFFWLSLWLVKLSLLALYKKLLTGLPLVRSWDV</sequence>
<comment type="caution">
    <text evidence="2">The sequence shown here is derived from an EMBL/GenBank/DDBJ whole genome shotgun (WGS) entry which is preliminary data.</text>
</comment>
<gene>
    <name evidence="2" type="ORF">N0V91_006698</name>
</gene>
<dbReference type="AlphaFoldDB" id="A0A9W8ZCC6"/>
<dbReference type="Proteomes" id="UP001140510">
    <property type="component" value="Unassembled WGS sequence"/>
</dbReference>
<evidence type="ECO:0000313" key="3">
    <source>
        <dbReference type="Proteomes" id="UP001140510"/>
    </source>
</evidence>
<evidence type="ECO:0000256" key="1">
    <source>
        <dbReference type="SAM" id="Phobius"/>
    </source>
</evidence>
<proteinExistence type="predicted"/>
<dbReference type="EMBL" id="JAPEVA010000054">
    <property type="protein sequence ID" value="KAJ4403122.1"/>
    <property type="molecule type" value="Genomic_DNA"/>
</dbReference>
<keyword evidence="1" id="KW-0472">Membrane</keyword>
<feature type="transmembrane region" description="Helical" evidence="1">
    <location>
        <begin position="49"/>
        <end position="72"/>
    </location>
</feature>
<keyword evidence="1" id="KW-1133">Transmembrane helix</keyword>
<feature type="transmembrane region" description="Helical" evidence="1">
    <location>
        <begin position="92"/>
        <end position="113"/>
    </location>
</feature>
<protein>
    <submittedName>
        <fullName evidence="2">Uncharacterized protein</fullName>
    </submittedName>
</protein>
<evidence type="ECO:0000313" key="2">
    <source>
        <dbReference type="EMBL" id="KAJ4403122.1"/>
    </source>
</evidence>
<name>A0A9W8ZCC6_9PLEO</name>
<accession>A0A9W8ZCC6</accession>
<keyword evidence="1" id="KW-0812">Transmembrane</keyword>
<reference evidence="2" key="1">
    <citation type="submission" date="2022-10" db="EMBL/GenBank/DDBJ databases">
        <title>Tapping the CABI collections for fungal endophytes: first genome assemblies for Collariella, Neodidymelliopsis, Ascochyta clinopodiicola, Didymella pomorum, Didymosphaeria variabile, Neocosmospora piperis and Neocucurbitaria cava.</title>
        <authorList>
            <person name="Hill R."/>
        </authorList>
    </citation>
    <scope>NUCLEOTIDE SEQUENCE</scope>
    <source>
        <strain evidence="2">IMI 355091</strain>
    </source>
</reference>